<evidence type="ECO:0000256" key="4">
    <source>
        <dbReference type="ARBA" id="ARBA00049653"/>
    </source>
</evidence>
<dbReference type="HOGENOM" id="CLU_057069_0_0_5"/>
<keyword evidence="2 6" id="KW-0456">Lyase</keyword>
<reference evidence="6 7" key="1">
    <citation type="journal article" date="2006" name="PLoS Genet.">
        <title>Comparative genomics of emerging human ehrlichiosis agents.</title>
        <authorList>
            <person name="Dunning Hotopp J.C."/>
            <person name="Lin M."/>
            <person name="Madupu R."/>
            <person name="Crabtree J."/>
            <person name="Angiuoli S.V."/>
            <person name="Eisen J.A."/>
            <person name="Seshadri R."/>
            <person name="Ren Q."/>
            <person name="Wu M."/>
            <person name="Utterback T.R."/>
            <person name="Smith S."/>
            <person name="Lewis M."/>
            <person name="Khouri H."/>
            <person name="Zhang C."/>
            <person name="Niu H."/>
            <person name="Lin Q."/>
            <person name="Ohashi N."/>
            <person name="Zhi N."/>
            <person name="Nelson W."/>
            <person name="Brinkac L.M."/>
            <person name="Dodson R.J."/>
            <person name="Rosovitz M.J."/>
            <person name="Sundaram J."/>
            <person name="Daugherty S.C."/>
            <person name="Davidsen T."/>
            <person name="Durkin A.S."/>
            <person name="Gwinn M."/>
            <person name="Haft D.H."/>
            <person name="Selengut J.D."/>
            <person name="Sullivan S.A."/>
            <person name="Zafar N."/>
            <person name="Zhou L."/>
            <person name="Benahmed F."/>
            <person name="Forberger H."/>
            <person name="Halpin R."/>
            <person name="Mulligan S."/>
            <person name="Robinson J."/>
            <person name="White O."/>
            <person name="Rikihisa Y."/>
            <person name="Tettelin H."/>
        </authorList>
    </citation>
    <scope>NUCLEOTIDE SEQUENCE [LARGE SCALE GENOMIC DNA]</scope>
    <source>
        <strain evidence="7">ATCC CRL-10679 / Arkansas</strain>
    </source>
</reference>
<dbReference type="GO" id="GO:0006096">
    <property type="term" value="P:glycolytic process"/>
    <property type="evidence" value="ECO:0007669"/>
    <property type="project" value="UniProtKB-KW"/>
</dbReference>
<keyword evidence="3" id="KW-0704">Schiff base</keyword>
<organism evidence="6 7">
    <name type="scientific">Ehrlichia chaffeensis (strain ATCC CRL-10679 / Arkansas)</name>
    <dbReference type="NCBI Taxonomy" id="205920"/>
    <lineage>
        <taxon>Bacteria</taxon>
        <taxon>Pseudomonadati</taxon>
        <taxon>Pseudomonadota</taxon>
        <taxon>Alphaproteobacteria</taxon>
        <taxon>Rickettsiales</taxon>
        <taxon>Anaplasmataceae</taxon>
        <taxon>Ehrlichia</taxon>
    </lineage>
</organism>
<dbReference type="eggNOG" id="COG1830">
    <property type="taxonomic scope" value="Bacteria"/>
</dbReference>
<dbReference type="AlphaFoldDB" id="Q2GI08"/>
<dbReference type="InterPro" id="IPR013785">
    <property type="entry name" value="Aldolase_TIM"/>
</dbReference>
<dbReference type="InterPro" id="IPR041720">
    <property type="entry name" value="FbaB-like"/>
</dbReference>
<dbReference type="GO" id="GO:0004332">
    <property type="term" value="F:fructose-bisphosphate aldolase activity"/>
    <property type="evidence" value="ECO:0007669"/>
    <property type="project" value="UniProtKB-EC"/>
</dbReference>
<dbReference type="SUPFAM" id="SSF51569">
    <property type="entry name" value="Aldolase"/>
    <property type="match status" value="1"/>
</dbReference>
<proteinExistence type="inferred from homology"/>
<dbReference type="EC" id="4.1.2.13" evidence="1"/>
<dbReference type="RefSeq" id="WP_006010218.1">
    <property type="nucleotide sequence ID" value="NC_007799.1"/>
</dbReference>
<evidence type="ECO:0000256" key="1">
    <source>
        <dbReference type="ARBA" id="ARBA00013068"/>
    </source>
</evidence>
<dbReference type="InterPro" id="IPR050456">
    <property type="entry name" value="DeoC/FbaB_aldolase"/>
</dbReference>
<dbReference type="PIRSF" id="PIRSF038992">
    <property type="entry name" value="Aldolase_Ia"/>
    <property type="match status" value="1"/>
</dbReference>
<feature type="active site" description="Schiff-base intermediate with dihydroxyacetone-P" evidence="5">
    <location>
        <position position="212"/>
    </location>
</feature>
<dbReference type="PANTHER" id="PTHR47916">
    <property type="entry name" value="FRUCTOSE-BISPHOSPHATE ALDOLASE CLASS 1"/>
    <property type="match status" value="1"/>
</dbReference>
<dbReference type="InterPro" id="IPR002915">
    <property type="entry name" value="DeoC/FbaB/LacD_aldolase"/>
</dbReference>
<dbReference type="NCBIfam" id="NF006704">
    <property type="entry name" value="PRK09250.1-1"/>
    <property type="match status" value="1"/>
</dbReference>
<protein>
    <recommendedName>
        <fullName evidence="1">fructose-bisphosphate aldolase</fullName>
        <ecNumber evidence="1">4.1.2.13</ecNumber>
    </recommendedName>
</protein>
<dbReference type="Pfam" id="PF01791">
    <property type="entry name" value="DeoC"/>
    <property type="match status" value="1"/>
</dbReference>
<dbReference type="SMART" id="SM01133">
    <property type="entry name" value="DeoC"/>
    <property type="match status" value="1"/>
</dbReference>
<dbReference type="EMBL" id="CP000236">
    <property type="protein sequence ID" value="ABD44724.1"/>
    <property type="molecule type" value="Genomic_DNA"/>
</dbReference>
<dbReference type="STRING" id="205920.ECH_0097"/>
<dbReference type="Proteomes" id="UP000008320">
    <property type="component" value="Chromosome"/>
</dbReference>
<dbReference type="CDD" id="cd00958">
    <property type="entry name" value="DhnA"/>
    <property type="match status" value="1"/>
</dbReference>
<evidence type="ECO:0000256" key="2">
    <source>
        <dbReference type="ARBA" id="ARBA00023239"/>
    </source>
</evidence>
<sequence>MCRNFVLANNRIQDILGFYESENPGVKANLMRMLLHGKVAGSGKLLILPVDQGMEHGPTKSFSKNPQSYDPHYHFLLAIEGGFSAYAAPLGMLEAGASTYAGLIPLILKLNSSTLLSPKNSFPDQVVTSSVKDALRLGCSAIGITIYPGSHNFFSMVRETRELIAEAKAAGLAVVIWSYPRGNDISKQGETAVDIVAYAAHIAASLGANIIKVKLPTSNIERDSIPYDITSLKQRIEYIKLSCFSGRRLVVFSGGEAKTDEELLQEIQSIKLGGGDGSIIGRNSFQRPKNDAISMVGKIAKIYHN</sequence>
<comment type="similarity">
    <text evidence="4">Belongs to the DeoC/FbaB aldolase family. FbaB subfamily.</text>
</comment>
<dbReference type="PANTHER" id="PTHR47916:SF4">
    <property type="entry name" value="FRUCTOSE-BISPHOSPHATE ALDOLASE CLASS 1"/>
    <property type="match status" value="1"/>
</dbReference>
<evidence type="ECO:0000256" key="5">
    <source>
        <dbReference type="PIRSR" id="PIRSR038992-1"/>
    </source>
</evidence>
<accession>Q2GI08</accession>
<evidence type="ECO:0000313" key="6">
    <source>
        <dbReference type="EMBL" id="ABD44724.1"/>
    </source>
</evidence>
<evidence type="ECO:0000256" key="3">
    <source>
        <dbReference type="ARBA" id="ARBA00023270"/>
    </source>
</evidence>
<evidence type="ECO:0000313" key="7">
    <source>
        <dbReference type="Proteomes" id="UP000008320"/>
    </source>
</evidence>
<keyword evidence="7" id="KW-1185">Reference proteome</keyword>
<feature type="active site" description="Proton donor" evidence="5">
    <location>
        <position position="179"/>
    </location>
</feature>
<name>Q2GI08_EHRCR</name>
<dbReference type="Gene3D" id="3.20.20.70">
    <property type="entry name" value="Aldolase class I"/>
    <property type="match status" value="1"/>
</dbReference>
<dbReference type="KEGG" id="ech:ECH_0097"/>
<gene>
    <name evidence="6" type="primary">fba</name>
    <name evidence="6" type="ordered locus">ECH_0097</name>
</gene>